<keyword evidence="3 7" id="KW-0694">RNA-binding</keyword>
<gene>
    <name evidence="7 12" type="primary">rplV</name>
    <name evidence="12" type="ORF">LEM8419_00525</name>
</gene>
<dbReference type="Gene3D" id="3.90.470.10">
    <property type="entry name" value="Ribosomal protein L22/L17"/>
    <property type="match status" value="1"/>
</dbReference>
<dbReference type="InterPro" id="IPR005727">
    <property type="entry name" value="Ribosomal_uL22_bac/chlpt-type"/>
</dbReference>
<reference evidence="12" key="1">
    <citation type="submission" date="2021-12" db="EMBL/GenBank/DDBJ databases">
        <authorList>
            <person name="Rodrigo-Torres L."/>
            <person name="Arahal R. D."/>
            <person name="Lucena T."/>
        </authorList>
    </citation>
    <scope>NUCLEOTIDE SEQUENCE</scope>
    <source>
        <strain evidence="12">CECT 8419</strain>
    </source>
</reference>
<dbReference type="InterPro" id="IPR036394">
    <property type="entry name" value="Ribosomal_uL22_sf"/>
</dbReference>
<name>A0ABN8F3X9_9BACT</name>
<sequence>MEATASLNSIPMSVRKMRLVVDLIRGKQVGQALGILEYSKQEAAIWLKKNLLSAIANWEYKTDGLESADEYDLVISEIFADAGAQIKRFRPAPHGRAHRIRKHSCHITIKVSNTKPLPNQGSQEPVATTTEAQTVQA</sequence>
<dbReference type="InterPro" id="IPR001063">
    <property type="entry name" value="Ribosomal_uL22"/>
</dbReference>
<evidence type="ECO:0000313" key="12">
    <source>
        <dbReference type="EMBL" id="CAH0999228.1"/>
    </source>
</evidence>
<comment type="function">
    <text evidence="7">The globular domain of the protein is located near the polypeptide exit tunnel on the outside of the subunit, while an extended beta-hairpin is found that lines the wall of the exit tunnel in the center of the 70S ribosome.</text>
</comment>
<keyword evidence="5 7" id="KW-0687">Ribonucleoprotein</keyword>
<dbReference type="Proteomes" id="UP000837803">
    <property type="component" value="Unassembled WGS sequence"/>
</dbReference>
<evidence type="ECO:0000256" key="7">
    <source>
        <dbReference type="HAMAP-Rule" id="MF_01331"/>
    </source>
</evidence>
<dbReference type="InterPro" id="IPR047867">
    <property type="entry name" value="Ribosomal_uL22_bac/org-type"/>
</dbReference>
<feature type="region of interest" description="Disordered" evidence="11">
    <location>
        <begin position="113"/>
        <end position="137"/>
    </location>
</feature>
<comment type="function">
    <text evidence="7 10">This protein binds specifically to 23S rRNA; its binding is stimulated by other ribosomal proteins, e.g., L4, L17, and L20. It is important during the early stages of 50S assembly. It makes multiple contacts with different domains of the 23S rRNA in the assembled 50S subunit and ribosome.</text>
</comment>
<dbReference type="HAMAP" id="MF_01331_B">
    <property type="entry name" value="Ribosomal_uL22_B"/>
    <property type="match status" value="1"/>
</dbReference>
<protein>
    <recommendedName>
        <fullName evidence="6 7">Large ribosomal subunit protein uL22</fullName>
    </recommendedName>
</protein>
<evidence type="ECO:0000313" key="13">
    <source>
        <dbReference type="Proteomes" id="UP000837803"/>
    </source>
</evidence>
<dbReference type="RefSeq" id="WP_238749420.1">
    <property type="nucleotide sequence ID" value="NZ_CAKLPZ010000001.1"/>
</dbReference>
<dbReference type="SUPFAM" id="SSF54843">
    <property type="entry name" value="Ribosomal protein L22"/>
    <property type="match status" value="1"/>
</dbReference>
<accession>A0ABN8F3X9</accession>
<evidence type="ECO:0000256" key="4">
    <source>
        <dbReference type="ARBA" id="ARBA00022980"/>
    </source>
</evidence>
<keyword evidence="13" id="KW-1185">Reference proteome</keyword>
<evidence type="ECO:0000256" key="10">
    <source>
        <dbReference type="RuleBase" id="RU004008"/>
    </source>
</evidence>
<comment type="subunit">
    <text evidence="7 9">Part of the 50S ribosomal subunit.</text>
</comment>
<dbReference type="Pfam" id="PF00237">
    <property type="entry name" value="Ribosomal_L22"/>
    <property type="match status" value="1"/>
</dbReference>
<evidence type="ECO:0000256" key="1">
    <source>
        <dbReference type="ARBA" id="ARBA00009451"/>
    </source>
</evidence>
<evidence type="ECO:0000256" key="3">
    <source>
        <dbReference type="ARBA" id="ARBA00022884"/>
    </source>
</evidence>
<keyword evidence="2 7" id="KW-0699">rRNA-binding</keyword>
<evidence type="ECO:0000256" key="8">
    <source>
        <dbReference type="RuleBase" id="RU004005"/>
    </source>
</evidence>
<dbReference type="GO" id="GO:0005840">
    <property type="term" value="C:ribosome"/>
    <property type="evidence" value="ECO:0007669"/>
    <property type="project" value="UniProtKB-KW"/>
</dbReference>
<feature type="compositionally biased region" description="Low complexity" evidence="11">
    <location>
        <begin position="123"/>
        <end position="137"/>
    </location>
</feature>
<dbReference type="PANTHER" id="PTHR13501">
    <property type="entry name" value="CHLOROPLAST 50S RIBOSOMAL PROTEIN L22-RELATED"/>
    <property type="match status" value="1"/>
</dbReference>
<evidence type="ECO:0000256" key="2">
    <source>
        <dbReference type="ARBA" id="ARBA00022730"/>
    </source>
</evidence>
<comment type="caution">
    <text evidence="12">The sequence shown here is derived from an EMBL/GenBank/DDBJ whole genome shotgun (WGS) entry which is preliminary data.</text>
</comment>
<dbReference type="EMBL" id="CAKLPZ010000001">
    <property type="protein sequence ID" value="CAH0999228.1"/>
    <property type="molecule type" value="Genomic_DNA"/>
</dbReference>
<evidence type="ECO:0000256" key="11">
    <source>
        <dbReference type="SAM" id="MobiDB-lite"/>
    </source>
</evidence>
<dbReference type="CDD" id="cd00336">
    <property type="entry name" value="Ribosomal_L22"/>
    <property type="match status" value="1"/>
</dbReference>
<feature type="compositionally biased region" description="Polar residues" evidence="11">
    <location>
        <begin position="113"/>
        <end position="122"/>
    </location>
</feature>
<evidence type="ECO:0000256" key="9">
    <source>
        <dbReference type="RuleBase" id="RU004006"/>
    </source>
</evidence>
<proteinExistence type="inferred from homology"/>
<evidence type="ECO:0000256" key="5">
    <source>
        <dbReference type="ARBA" id="ARBA00023274"/>
    </source>
</evidence>
<dbReference type="PANTHER" id="PTHR13501:SF8">
    <property type="entry name" value="LARGE RIBOSOMAL SUBUNIT PROTEIN UL22M"/>
    <property type="match status" value="1"/>
</dbReference>
<evidence type="ECO:0000256" key="6">
    <source>
        <dbReference type="ARBA" id="ARBA00035207"/>
    </source>
</evidence>
<organism evidence="12 13">
    <name type="scientific">Neolewinella maritima</name>
    <dbReference type="NCBI Taxonomy" id="1383882"/>
    <lineage>
        <taxon>Bacteria</taxon>
        <taxon>Pseudomonadati</taxon>
        <taxon>Bacteroidota</taxon>
        <taxon>Saprospiria</taxon>
        <taxon>Saprospirales</taxon>
        <taxon>Lewinellaceae</taxon>
        <taxon>Neolewinella</taxon>
    </lineage>
</organism>
<dbReference type="NCBIfam" id="TIGR01044">
    <property type="entry name" value="rplV_bact"/>
    <property type="match status" value="1"/>
</dbReference>
<keyword evidence="4 7" id="KW-0689">Ribosomal protein</keyword>
<comment type="similarity">
    <text evidence="1 7 8">Belongs to the universal ribosomal protein uL22 family.</text>
</comment>